<feature type="region of interest" description="Disordered" evidence="1">
    <location>
        <begin position="106"/>
        <end position="144"/>
    </location>
</feature>
<sequence length="144" mass="16594">MERAETTSLLCRMRAPGVPRESGGLILLKKNPLKKVREESKKNFLEDVVAFIYSRLDEAVVPPEKLLHPRVFELRNHIERGRTSARSYRKRRAACNHRKRWISSPLTQDFANAEEPESFDMEISSSKPDKENQTISNMDGAARK</sequence>
<keyword evidence="3" id="KW-1185">Reference proteome</keyword>
<evidence type="ECO:0000256" key="1">
    <source>
        <dbReference type="SAM" id="MobiDB-lite"/>
    </source>
</evidence>
<gene>
    <name evidence="2" type="ORF">PENTCL1PPCAC_24830</name>
</gene>
<proteinExistence type="predicted"/>
<dbReference type="AlphaFoldDB" id="A0AAV5U6Z1"/>
<organism evidence="2 3">
    <name type="scientific">Pristionchus entomophagus</name>
    <dbReference type="NCBI Taxonomy" id="358040"/>
    <lineage>
        <taxon>Eukaryota</taxon>
        <taxon>Metazoa</taxon>
        <taxon>Ecdysozoa</taxon>
        <taxon>Nematoda</taxon>
        <taxon>Chromadorea</taxon>
        <taxon>Rhabditida</taxon>
        <taxon>Rhabditina</taxon>
        <taxon>Diplogasteromorpha</taxon>
        <taxon>Diplogasteroidea</taxon>
        <taxon>Neodiplogasteridae</taxon>
        <taxon>Pristionchus</taxon>
    </lineage>
</organism>
<evidence type="ECO:0000313" key="3">
    <source>
        <dbReference type="Proteomes" id="UP001432027"/>
    </source>
</evidence>
<evidence type="ECO:0000313" key="2">
    <source>
        <dbReference type="EMBL" id="GMT02656.1"/>
    </source>
</evidence>
<name>A0AAV5U6Z1_9BILA</name>
<accession>A0AAV5U6Z1</accession>
<reference evidence="2" key="1">
    <citation type="submission" date="2023-10" db="EMBL/GenBank/DDBJ databases">
        <title>Genome assembly of Pristionchus species.</title>
        <authorList>
            <person name="Yoshida K."/>
            <person name="Sommer R.J."/>
        </authorList>
    </citation>
    <scope>NUCLEOTIDE SEQUENCE</scope>
    <source>
        <strain evidence="2">RS0144</strain>
    </source>
</reference>
<dbReference type="EMBL" id="BTSX01000005">
    <property type="protein sequence ID" value="GMT02656.1"/>
    <property type="molecule type" value="Genomic_DNA"/>
</dbReference>
<protein>
    <submittedName>
        <fullName evidence="2">Uncharacterized protein</fullName>
    </submittedName>
</protein>
<dbReference type="Proteomes" id="UP001432027">
    <property type="component" value="Unassembled WGS sequence"/>
</dbReference>
<comment type="caution">
    <text evidence="2">The sequence shown here is derived from an EMBL/GenBank/DDBJ whole genome shotgun (WGS) entry which is preliminary data.</text>
</comment>